<gene>
    <name evidence="5" type="ORF">DVH24_016402</name>
</gene>
<dbReference type="Pfam" id="PF04758">
    <property type="entry name" value="Ribosomal_S30"/>
    <property type="match status" value="1"/>
</dbReference>
<name>A0A498HS64_MALDO</name>
<evidence type="ECO:0000256" key="4">
    <source>
        <dbReference type="SAM" id="Phobius"/>
    </source>
</evidence>
<keyword evidence="4" id="KW-1133">Transmembrane helix</keyword>
<evidence type="ECO:0000313" key="6">
    <source>
        <dbReference type="Proteomes" id="UP000290289"/>
    </source>
</evidence>
<protein>
    <submittedName>
        <fullName evidence="5">Uncharacterized protein</fullName>
    </submittedName>
</protein>
<dbReference type="InterPro" id="IPR006846">
    <property type="entry name" value="Ribosomal_eS30"/>
</dbReference>
<keyword evidence="1" id="KW-0689">Ribosomal protein</keyword>
<dbReference type="GO" id="GO:0003735">
    <property type="term" value="F:structural constituent of ribosome"/>
    <property type="evidence" value="ECO:0007669"/>
    <property type="project" value="InterPro"/>
</dbReference>
<feature type="region of interest" description="Disordered" evidence="3">
    <location>
        <begin position="59"/>
        <end position="78"/>
    </location>
</feature>
<evidence type="ECO:0000256" key="3">
    <source>
        <dbReference type="SAM" id="MobiDB-lite"/>
    </source>
</evidence>
<organism evidence="5 6">
    <name type="scientific">Malus domestica</name>
    <name type="common">Apple</name>
    <name type="synonym">Pyrus malus</name>
    <dbReference type="NCBI Taxonomy" id="3750"/>
    <lineage>
        <taxon>Eukaryota</taxon>
        <taxon>Viridiplantae</taxon>
        <taxon>Streptophyta</taxon>
        <taxon>Embryophyta</taxon>
        <taxon>Tracheophyta</taxon>
        <taxon>Spermatophyta</taxon>
        <taxon>Magnoliopsida</taxon>
        <taxon>eudicotyledons</taxon>
        <taxon>Gunneridae</taxon>
        <taxon>Pentapetalae</taxon>
        <taxon>rosids</taxon>
        <taxon>fabids</taxon>
        <taxon>Rosales</taxon>
        <taxon>Rosaceae</taxon>
        <taxon>Amygdaloideae</taxon>
        <taxon>Maleae</taxon>
        <taxon>Malus</taxon>
    </lineage>
</organism>
<accession>A0A498HS64</accession>
<feature type="transmembrane region" description="Helical" evidence="4">
    <location>
        <begin position="113"/>
        <end position="132"/>
    </location>
</feature>
<dbReference type="PANTHER" id="PTHR12650">
    <property type="entry name" value="40S RIBOSOMAL PROTEIN S30/UBIQUITIN-LIKE PROTEIN FUBI"/>
    <property type="match status" value="1"/>
</dbReference>
<proteinExistence type="predicted"/>
<feature type="compositionally biased region" description="Basic residues" evidence="3">
    <location>
        <begin position="69"/>
        <end position="78"/>
    </location>
</feature>
<dbReference type="Proteomes" id="UP000290289">
    <property type="component" value="Chromosome 15"/>
</dbReference>
<dbReference type="EMBL" id="RDQH01000341">
    <property type="protein sequence ID" value="RXH73580.1"/>
    <property type="molecule type" value="Genomic_DNA"/>
</dbReference>
<evidence type="ECO:0000256" key="1">
    <source>
        <dbReference type="ARBA" id="ARBA00022980"/>
    </source>
</evidence>
<comment type="caution">
    <text evidence="5">The sequence shown here is derived from an EMBL/GenBank/DDBJ whole genome shotgun (WGS) entry which is preliminary data.</text>
</comment>
<reference evidence="5 6" key="1">
    <citation type="submission" date="2018-10" db="EMBL/GenBank/DDBJ databases">
        <title>A high-quality apple genome assembly.</title>
        <authorList>
            <person name="Hu J."/>
        </authorList>
    </citation>
    <scope>NUCLEOTIDE SEQUENCE [LARGE SCALE GENOMIC DNA]</scope>
    <source>
        <strain evidence="6">cv. HFTH1</strain>
        <tissue evidence="5">Young leaf</tissue>
    </source>
</reference>
<evidence type="ECO:0000256" key="2">
    <source>
        <dbReference type="ARBA" id="ARBA00023274"/>
    </source>
</evidence>
<sequence>MVFPNLHTTQTLPFLCRQIAAASAISHGYLIQFYCLCVFAISDWSLTVHGSLARAGKVRGQTPKVAKQDKKKKPRGRAHKRLQYNRRFVTAGKLSSSFSSLPQVSLDLGTKGLIIWMALIVILIGFAVVGFGKKRGPNSSEKHLDVIHEPPPPISSLSVPWWNKNSSYTKAQAFQTDMDESKAALW</sequence>
<keyword evidence="2" id="KW-0687">Ribonucleoprotein</keyword>
<evidence type="ECO:0000313" key="5">
    <source>
        <dbReference type="EMBL" id="RXH73580.1"/>
    </source>
</evidence>
<dbReference type="PANTHER" id="PTHR12650:SF33">
    <property type="entry name" value="SMALL RIBOSOMAL SUBUNIT PROTEIN ES30Z_ES30Y_ES30X"/>
    <property type="match status" value="1"/>
</dbReference>
<dbReference type="AlphaFoldDB" id="A0A498HS64"/>
<keyword evidence="4" id="KW-0472">Membrane</keyword>
<dbReference type="GO" id="GO:0006412">
    <property type="term" value="P:translation"/>
    <property type="evidence" value="ECO:0007669"/>
    <property type="project" value="InterPro"/>
</dbReference>
<dbReference type="STRING" id="3750.A0A498HS64"/>
<keyword evidence="6" id="KW-1185">Reference proteome</keyword>
<keyword evidence="4" id="KW-0812">Transmembrane</keyword>
<dbReference type="GO" id="GO:0022627">
    <property type="term" value="C:cytosolic small ribosomal subunit"/>
    <property type="evidence" value="ECO:0007669"/>
    <property type="project" value="TreeGrafter"/>
</dbReference>